<name>A0ABS7DBG2_9BACL</name>
<keyword evidence="3" id="KW-0560">Oxidoreductase</keyword>
<dbReference type="Proteomes" id="UP000812277">
    <property type="component" value="Unassembled WGS sequence"/>
</dbReference>
<evidence type="ECO:0000313" key="3">
    <source>
        <dbReference type="EMBL" id="MBW7476946.1"/>
    </source>
</evidence>
<keyword evidence="4" id="KW-1185">Reference proteome</keyword>
<dbReference type="PANTHER" id="PTHR42879">
    <property type="entry name" value="3-OXOACYL-(ACYL-CARRIER-PROTEIN) REDUCTASE"/>
    <property type="match status" value="1"/>
</dbReference>
<dbReference type="SMART" id="SM00822">
    <property type="entry name" value="PKS_KR"/>
    <property type="match status" value="1"/>
</dbReference>
<feature type="domain" description="Ketoreductase" evidence="2">
    <location>
        <begin position="4"/>
        <end position="185"/>
    </location>
</feature>
<dbReference type="PRINTS" id="PR00080">
    <property type="entry name" value="SDRFAMILY"/>
</dbReference>
<evidence type="ECO:0000256" key="1">
    <source>
        <dbReference type="ARBA" id="ARBA00006484"/>
    </source>
</evidence>
<protein>
    <submittedName>
        <fullName evidence="3">3-oxoacyl-ACP reductase FabG</fullName>
        <ecNumber evidence="3">1.1.1.100</ecNumber>
    </submittedName>
</protein>
<dbReference type="PRINTS" id="PR00081">
    <property type="entry name" value="GDHRDH"/>
</dbReference>
<sequence>MQGQKFLVTGGSRGIGRATVLSLVEAGADVAFTYRSNQEAAEEVVAEAAKLGGGKVVSFLADAEDYAQAKQTIESVKEALGGLDGVVLNAGINRDKLLVMMAENDWDDVISTNLKGTFNYARASVYGLIQQRSGRIVVVSSVSGLIGTPGQVNYSATKAGQIGMVRTLANEVGKFGITVNAVAPGYIKTDMWDEMKEATREKVNLTIPAGRPGTPEEVANTIRFLLSPDASYINGSVIVIDGGLSA</sequence>
<dbReference type="NCBIfam" id="NF009466">
    <property type="entry name" value="PRK12826.1-2"/>
    <property type="match status" value="1"/>
</dbReference>
<dbReference type="InterPro" id="IPR036291">
    <property type="entry name" value="NAD(P)-bd_dom_sf"/>
</dbReference>
<dbReference type="SUPFAM" id="SSF51735">
    <property type="entry name" value="NAD(P)-binding Rossmann-fold domains"/>
    <property type="match status" value="1"/>
</dbReference>
<dbReference type="Gene3D" id="3.40.50.720">
    <property type="entry name" value="NAD(P)-binding Rossmann-like Domain"/>
    <property type="match status" value="1"/>
</dbReference>
<dbReference type="GO" id="GO:0004316">
    <property type="term" value="F:3-oxoacyl-[acyl-carrier-protein] reductase (NADPH) activity"/>
    <property type="evidence" value="ECO:0007669"/>
    <property type="project" value="UniProtKB-EC"/>
</dbReference>
<evidence type="ECO:0000259" key="2">
    <source>
        <dbReference type="SMART" id="SM00822"/>
    </source>
</evidence>
<dbReference type="Pfam" id="PF13561">
    <property type="entry name" value="adh_short_C2"/>
    <property type="match status" value="1"/>
</dbReference>
<comment type="similarity">
    <text evidence="1">Belongs to the short-chain dehydrogenases/reductases (SDR) family.</text>
</comment>
<gene>
    <name evidence="3" type="primary">fabG</name>
    <name evidence="3" type="ORF">K0T92_19700</name>
</gene>
<proteinExistence type="inferred from homology"/>
<dbReference type="EC" id="1.1.1.100" evidence="3"/>
<dbReference type="PANTHER" id="PTHR42879:SF2">
    <property type="entry name" value="3-OXOACYL-[ACYL-CARRIER-PROTEIN] REDUCTASE FABG"/>
    <property type="match status" value="1"/>
</dbReference>
<dbReference type="InterPro" id="IPR002347">
    <property type="entry name" value="SDR_fam"/>
</dbReference>
<accession>A0ABS7DBG2</accession>
<dbReference type="EMBL" id="JAHZIJ010000018">
    <property type="protein sequence ID" value="MBW7476946.1"/>
    <property type="molecule type" value="Genomic_DNA"/>
</dbReference>
<reference evidence="3 4" key="1">
    <citation type="submission" date="2021-07" db="EMBL/GenBank/DDBJ databases">
        <title>Paenibacillus radiodurans sp. nov., isolated from the southeastern edge of Tengger Desert.</title>
        <authorList>
            <person name="Zhang G."/>
        </authorList>
    </citation>
    <scope>NUCLEOTIDE SEQUENCE [LARGE SCALE GENOMIC DNA]</scope>
    <source>
        <strain evidence="3 4">DT7-4</strain>
    </source>
</reference>
<dbReference type="InterPro" id="IPR050259">
    <property type="entry name" value="SDR"/>
</dbReference>
<evidence type="ECO:0000313" key="4">
    <source>
        <dbReference type="Proteomes" id="UP000812277"/>
    </source>
</evidence>
<dbReference type="InterPro" id="IPR057326">
    <property type="entry name" value="KR_dom"/>
</dbReference>
<comment type="caution">
    <text evidence="3">The sequence shown here is derived from an EMBL/GenBank/DDBJ whole genome shotgun (WGS) entry which is preliminary data.</text>
</comment>
<organism evidence="3 4">
    <name type="scientific">Paenibacillus oenotherae</name>
    <dbReference type="NCBI Taxonomy" id="1435645"/>
    <lineage>
        <taxon>Bacteria</taxon>
        <taxon>Bacillati</taxon>
        <taxon>Bacillota</taxon>
        <taxon>Bacilli</taxon>
        <taxon>Bacillales</taxon>
        <taxon>Paenibacillaceae</taxon>
        <taxon>Paenibacillus</taxon>
    </lineage>
</organism>